<dbReference type="AlphaFoldDB" id="A0A1I2A2U7"/>
<reference evidence="1 2" key="1">
    <citation type="submission" date="2016-10" db="EMBL/GenBank/DDBJ databases">
        <authorList>
            <person name="de Groot N.N."/>
        </authorList>
    </citation>
    <scope>NUCLEOTIDE SEQUENCE [LARGE SCALE GENOMIC DNA]</scope>
    <source>
        <strain evidence="1 2">DSM 43019</strain>
    </source>
</reference>
<dbReference type="STRING" id="35752.SAMN05421541_101417"/>
<protein>
    <submittedName>
        <fullName evidence="1">Uncharacterized protein</fullName>
    </submittedName>
</protein>
<dbReference type="Proteomes" id="UP000199645">
    <property type="component" value="Unassembled WGS sequence"/>
</dbReference>
<evidence type="ECO:0000313" key="2">
    <source>
        <dbReference type="Proteomes" id="UP000199645"/>
    </source>
</evidence>
<dbReference type="Gene3D" id="3.30.70.3000">
    <property type="match status" value="1"/>
</dbReference>
<name>A0A1I2A2U7_9ACTN</name>
<gene>
    <name evidence="1" type="ORF">SAMN05421541_101417</name>
</gene>
<dbReference type="RefSeq" id="WP_093609293.1">
    <property type="nucleotide sequence ID" value="NZ_BOMT01000010.1"/>
</dbReference>
<keyword evidence="2" id="KW-1185">Reference proteome</keyword>
<dbReference type="EMBL" id="FONV01000001">
    <property type="protein sequence ID" value="SFE37243.1"/>
    <property type="molecule type" value="Genomic_DNA"/>
</dbReference>
<evidence type="ECO:0000313" key="1">
    <source>
        <dbReference type="EMBL" id="SFE37243.1"/>
    </source>
</evidence>
<dbReference type="OrthoDB" id="4547336at2"/>
<proteinExistence type="predicted"/>
<sequence length="116" mass="13050">MDVANYFVWRQRDAVRNSIAMAAQAHFPHRRLQGVHSGGMQELLWSEAGVNWNDYPAGVKRGRVVTKVSGERAVTYTDRRTGVTQTTTALRSWWEVGDAPHFTAEGLAPLIPAMRR</sequence>
<dbReference type="InterPro" id="IPR038469">
    <property type="entry name" value="tRNAHis_GuaTrfase_Thg1_sf"/>
</dbReference>
<accession>A0A1I2A2U7</accession>
<organism evidence="1 2">
    <name type="scientific">Actinoplanes philippinensis</name>
    <dbReference type="NCBI Taxonomy" id="35752"/>
    <lineage>
        <taxon>Bacteria</taxon>
        <taxon>Bacillati</taxon>
        <taxon>Actinomycetota</taxon>
        <taxon>Actinomycetes</taxon>
        <taxon>Micromonosporales</taxon>
        <taxon>Micromonosporaceae</taxon>
        <taxon>Actinoplanes</taxon>
    </lineage>
</organism>